<feature type="compositionally biased region" description="Basic residues" evidence="2">
    <location>
        <begin position="607"/>
        <end position="618"/>
    </location>
</feature>
<dbReference type="Proteomes" id="UP000597762">
    <property type="component" value="Unassembled WGS sequence"/>
</dbReference>
<proteinExistence type="predicted"/>
<evidence type="ECO:0000256" key="1">
    <source>
        <dbReference type="PROSITE-ProRule" id="PRU00266"/>
    </source>
</evidence>
<feature type="compositionally biased region" description="Low complexity" evidence="2">
    <location>
        <begin position="817"/>
        <end position="826"/>
    </location>
</feature>
<feature type="compositionally biased region" description="Low complexity" evidence="2">
    <location>
        <begin position="107"/>
        <end position="119"/>
    </location>
</feature>
<dbReference type="SMART" id="SM00358">
    <property type="entry name" value="DSRM"/>
    <property type="match status" value="1"/>
</dbReference>
<protein>
    <submittedName>
        <fullName evidence="6">SON</fullName>
    </submittedName>
</protein>
<dbReference type="PROSITE" id="PS50137">
    <property type="entry name" value="DS_RBD"/>
    <property type="match status" value="1"/>
</dbReference>
<keyword evidence="3" id="KW-0472">Membrane</keyword>
<dbReference type="GO" id="GO:0048024">
    <property type="term" value="P:regulation of mRNA splicing, via spliceosome"/>
    <property type="evidence" value="ECO:0007669"/>
    <property type="project" value="TreeGrafter"/>
</dbReference>
<keyword evidence="3" id="KW-1133">Transmembrane helix</keyword>
<feature type="region of interest" description="Disordered" evidence="2">
    <location>
        <begin position="86"/>
        <end position="119"/>
    </location>
</feature>
<dbReference type="CDD" id="cd19870">
    <property type="entry name" value="DSRM_SON-like"/>
    <property type="match status" value="1"/>
</dbReference>
<dbReference type="Gene3D" id="3.30.160.20">
    <property type="match status" value="1"/>
</dbReference>
<dbReference type="InterPro" id="IPR000467">
    <property type="entry name" value="G_patch_dom"/>
</dbReference>
<dbReference type="GO" id="GO:0051726">
    <property type="term" value="P:regulation of cell cycle"/>
    <property type="evidence" value="ECO:0007669"/>
    <property type="project" value="InterPro"/>
</dbReference>
<accession>A0A812CAL6</accession>
<feature type="region of interest" description="Disordered" evidence="2">
    <location>
        <begin position="570"/>
        <end position="842"/>
    </location>
</feature>
<feature type="domain" description="G-patch" evidence="5">
    <location>
        <begin position="1162"/>
        <end position="1208"/>
    </location>
</feature>
<dbReference type="PROSITE" id="PS50174">
    <property type="entry name" value="G_PATCH"/>
    <property type="match status" value="1"/>
</dbReference>
<dbReference type="Pfam" id="PF14709">
    <property type="entry name" value="DND1_DSRM"/>
    <property type="match status" value="1"/>
</dbReference>
<feature type="compositionally biased region" description="Basic residues" evidence="2">
    <location>
        <begin position="736"/>
        <end position="794"/>
    </location>
</feature>
<dbReference type="InterPro" id="IPR032922">
    <property type="entry name" value="SON"/>
</dbReference>
<dbReference type="EMBL" id="CAHIKZ030001285">
    <property type="protein sequence ID" value="CAE1258723.1"/>
    <property type="molecule type" value="Genomic_DNA"/>
</dbReference>
<dbReference type="InterPro" id="IPR014720">
    <property type="entry name" value="dsRBD_dom"/>
</dbReference>
<feature type="compositionally biased region" description="Basic residues" evidence="2">
    <location>
        <begin position="694"/>
        <end position="722"/>
    </location>
</feature>
<keyword evidence="7" id="KW-1185">Reference proteome</keyword>
<evidence type="ECO:0000313" key="6">
    <source>
        <dbReference type="EMBL" id="CAE1258723.1"/>
    </source>
</evidence>
<dbReference type="PANTHER" id="PTHR46528:SF1">
    <property type="entry name" value="PROTEIN SON"/>
    <property type="match status" value="1"/>
</dbReference>
<feature type="region of interest" description="Disordered" evidence="2">
    <location>
        <begin position="42"/>
        <end position="72"/>
    </location>
</feature>
<feature type="compositionally biased region" description="Polar residues" evidence="2">
    <location>
        <begin position="88"/>
        <end position="98"/>
    </location>
</feature>
<feature type="compositionally biased region" description="Polar residues" evidence="2">
    <location>
        <begin position="62"/>
        <end position="72"/>
    </location>
</feature>
<evidence type="ECO:0000256" key="3">
    <source>
        <dbReference type="SAM" id="Phobius"/>
    </source>
</evidence>
<dbReference type="OrthoDB" id="786951at2759"/>
<keyword evidence="1" id="KW-0694">RNA-binding</keyword>
<evidence type="ECO:0000313" key="7">
    <source>
        <dbReference type="Proteomes" id="UP000597762"/>
    </source>
</evidence>
<feature type="compositionally biased region" description="Basic residues" evidence="2">
    <location>
        <begin position="635"/>
        <end position="680"/>
    </location>
</feature>
<dbReference type="SMART" id="SM00443">
    <property type="entry name" value="G_patch"/>
    <property type="match status" value="1"/>
</dbReference>
<sequence length="1338" mass="146747">MHRARLKSFSSLKRKKKKTIVTYTSDGNDGWLLDNIPLPDGAQPARLRERKKPTVYPPAVSPGTSNTNISTDGQLTTFNMADVPLPSTKYNTDTQTLSIPLPEGNNSSTTTSSSSSSSSKTLVDKLFEDFLSQKIKQPERSTKAQSSSKPAFTNSVEEIKRFLDKEINQLSSKAGFAESPAIGADTPDVKNQIAAEREAVHEESTSAENASTVVNQRTTMTLPLKIKISDSSVARISSAQLRPPSCNLPQSDELVDKVPVDEEECQPTAKTVCSVSLPENKTTEVKIDPITPEADPESNGAIADVEAKPSKSSKKHKHKKKKSHKHSKDKNKSNTKLRLHTNLTSHIPVTTSVALVTPVTTSSTLQVATVSSVSNMAPPLLSQSHSTSSSELPAVSHCLESVTPSSSVPLSNVTTANCSQSDLLLQTSSPVVSEALLFPALVSTQSPPLSLSSQLNQLPVLSSTKILQPVHELGGTVSHVAASLETLPSLDIFNKSQEKGTVPNCSQTSLQMGLLEPSTSMSSDLAPNSCMSSPTDLNEQANKVDSLKPLTKNPTAKQSGLLGLAAYFKSKAKSPSPESTKDIKPAKSSSKKTKCFSDSSDESLTQKRSRSTSRKSSHSRSLSRSGIGKHSSSDKRKKTRPRSRRSRSWSRSRSHSRSWSKSRRRSSLKSTKKRSRSRSRSRSDERGRQSSFRSSKRCFSRSPSRSRNKTYGRSRSRSRSHGRNWVTGRGASKSRSPSKRASYRRTRSRSRSYSRGRYRHRVSSRSNKSKSRSRSRSRSNIRSRDKRSRSRSSGHHRDYRQSNNKFRRFSRRRSSPRSRSSSASSSHSRRRRSRSKSANSLGIDKVKLHDIAVKKLLESGQAPKEEVASLRAGGKTVQGLIDYCKRISQKELESDSGDSTQAALKSDDDDDEESPFIHHPFRLRETQPNIVLNIKNAKPLPVLTPQEKLIQSSTLRLQFPVSSGSQHRAKESQWVPVQKNSASTTLFAAEESVSSSTGSSIQSTAAAAAAFTSDGGLPSEASGPVSKTITAGTNLAAPVLNSQTIENKSNGDNVFPDTLQQTVDISQVMTERMLAVQKLQENPNDVQALNVMYKAQQEVNRWAQSKQLPGQFTGSTGAKVMTQEELNGPDKRFQAWAKKVFSVGVYHQFGFKEQLQNAAPVRGGIGMHLLQKMGWRQGEGLGKHNEGPTEPILVNVKVDRKGLTSHGEDPKKSLAVEVAGKHPVSALVELCSKCKWGTPLFQQVEEKGPDHKKSFMFKVTVNNITYQPTMPSNSKKNGRARAAILCLQDLGQMCNHLSALFFLPPTFPPAFIQSLFFFPPANSLSIILLSVFLPLFWL</sequence>
<feature type="compositionally biased region" description="Basic residues" evidence="2">
    <location>
        <begin position="805"/>
        <end position="816"/>
    </location>
</feature>
<dbReference type="PANTHER" id="PTHR46528">
    <property type="entry name" value="PROTEIN SON"/>
    <property type="match status" value="1"/>
</dbReference>
<name>A0A812CAL6_ACAPH</name>
<evidence type="ECO:0000259" key="4">
    <source>
        <dbReference type="PROSITE" id="PS50137"/>
    </source>
</evidence>
<comment type="caution">
    <text evidence="6">The sequence shown here is derived from an EMBL/GenBank/DDBJ whole genome shotgun (WGS) entry which is preliminary data.</text>
</comment>
<dbReference type="Pfam" id="PF01585">
    <property type="entry name" value="G-patch"/>
    <property type="match status" value="1"/>
</dbReference>
<dbReference type="GO" id="GO:0003723">
    <property type="term" value="F:RNA binding"/>
    <property type="evidence" value="ECO:0007669"/>
    <property type="project" value="UniProtKB-UniRule"/>
</dbReference>
<feature type="region of interest" description="Disordered" evidence="2">
    <location>
        <begin position="284"/>
        <end position="340"/>
    </location>
</feature>
<gene>
    <name evidence="6" type="ORF">SPHA_31352</name>
</gene>
<feature type="compositionally biased region" description="Basic residues" evidence="2">
    <location>
        <begin position="311"/>
        <end position="339"/>
    </location>
</feature>
<feature type="region of interest" description="Disordered" evidence="2">
    <location>
        <begin position="518"/>
        <end position="539"/>
    </location>
</feature>
<keyword evidence="3" id="KW-0812">Transmembrane</keyword>
<feature type="transmembrane region" description="Helical" evidence="3">
    <location>
        <begin position="1315"/>
        <end position="1337"/>
    </location>
</feature>
<dbReference type="SUPFAM" id="SSF54768">
    <property type="entry name" value="dsRNA-binding domain-like"/>
    <property type="match status" value="1"/>
</dbReference>
<evidence type="ECO:0000259" key="5">
    <source>
        <dbReference type="PROSITE" id="PS50174"/>
    </source>
</evidence>
<feature type="domain" description="DRBM" evidence="4">
    <location>
        <begin position="1222"/>
        <end position="1292"/>
    </location>
</feature>
<reference evidence="6" key="1">
    <citation type="submission" date="2021-01" db="EMBL/GenBank/DDBJ databases">
        <authorList>
            <person name="Li R."/>
            <person name="Bekaert M."/>
        </authorList>
    </citation>
    <scope>NUCLEOTIDE SEQUENCE</scope>
    <source>
        <strain evidence="6">Farmed</strain>
    </source>
</reference>
<feature type="region of interest" description="Disordered" evidence="2">
    <location>
        <begin position="891"/>
        <end position="915"/>
    </location>
</feature>
<evidence type="ECO:0000256" key="2">
    <source>
        <dbReference type="SAM" id="MobiDB-lite"/>
    </source>
</evidence>
<organism evidence="6 7">
    <name type="scientific">Acanthosepion pharaonis</name>
    <name type="common">Pharaoh cuttlefish</name>
    <name type="synonym">Sepia pharaonis</name>
    <dbReference type="NCBI Taxonomy" id="158019"/>
    <lineage>
        <taxon>Eukaryota</taxon>
        <taxon>Metazoa</taxon>
        <taxon>Spiralia</taxon>
        <taxon>Lophotrochozoa</taxon>
        <taxon>Mollusca</taxon>
        <taxon>Cephalopoda</taxon>
        <taxon>Coleoidea</taxon>
        <taxon>Decapodiformes</taxon>
        <taxon>Sepiida</taxon>
        <taxon>Sepiina</taxon>
        <taxon>Sepiidae</taxon>
        <taxon>Acanthosepion</taxon>
    </lineage>
</organism>